<reference evidence="2 3" key="1">
    <citation type="submission" date="2010-05" db="EMBL/GenBank/DDBJ databases">
        <title>The Genome Sequence of Thecamonas trahens ATCC 50062.</title>
        <authorList>
            <consortium name="The Broad Institute Genome Sequencing Platform"/>
            <person name="Russ C."/>
            <person name="Cuomo C."/>
            <person name="Shea T."/>
            <person name="Young S.K."/>
            <person name="Zeng Q."/>
            <person name="Koehrsen M."/>
            <person name="Haas B."/>
            <person name="Borodovsky M."/>
            <person name="Guigo R."/>
            <person name="Alvarado L."/>
            <person name="Berlin A."/>
            <person name="Bochicchio J."/>
            <person name="Borenstein D."/>
            <person name="Chapman S."/>
            <person name="Chen Z."/>
            <person name="Freedman E."/>
            <person name="Gellesch M."/>
            <person name="Goldberg J."/>
            <person name="Griggs A."/>
            <person name="Gujja S."/>
            <person name="Heilman E."/>
            <person name="Heiman D."/>
            <person name="Hepburn T."/>
            <person name="Howarth C."/>
            <person name="Jen D."/>
            <person name="Larson L."/>
            <person name="Mehta T."/>
            <person name="Park D."/>
            <person name="Pearson M."/>
            <person name="Roberts A."/>
            <person name="Saif S."/>
            <person name="Shenoy N."/>
            <person name="Sisk P."/>
            <person name="Stolte C."/>
            <person name="Sykes S."/>
            <person name="Thomson T."/>
            <person name="Walk T."/>
            <person name="White J."/>
            <person name="Yandava C."/>
            <person name="Burger G."/>
            <person name="Gray M.W."/>
            <person name="Holland P.W.H."/>
            <person name="King N."/>
            <person name="Lang F.B.F."/>
            <person name="Roger A.J."/>
            <person name="Ruiz-Trillo I."/>
            <person name="Lander E."/>
            <person name="Nusbaum C."/>
        </authorList>
    </citation>
    <scope>NUCLEOTIDE SEQUENCE [LARGE SCALE GENOMIC DNA]</scope>
    <source>
        <strain evidence="2 3">ATCC 50062</strain>
    </source>
</reference>
<name>A0A0L0DK42_THETB</name>
<proteinExistence type="predicted"/>
<sequence length="241" mass="25406">MPPSPPQTREALLEGRTVALESLPGPSSWFWTVALDGEEVVTRSGEVGAAGDESITDFPSTQDALATAVSLLDAKIANGFRVLDAREVLAQVTGGDIEPTARGASPEDIASLNAKIFPRKLPSLYAAMLQVADGAVLDLTAIHAVGLDAPIISQLGSVSELGDSDLYANEWDFPFELCGRTLNIDGDGHAWVILDYVHPGPSGEPSVAHVLQWSDPPYTPVKIADSFADFMLALRKADAGG</sequence>
<accession>A0A0L0DK42</accession>
<dbReference type="RefSeq" id="XP_013755198.1">
    <property type="nucleotide sequence ID" value="XM_013899744.1"/>
</dbReference>
<dbReference type="InterPro" id="IPR008893">
    <property type="entry name" value="WGR_domain"/>
</dbReference>
<feature type="domain" description="WGR" evidence="1">
    <location>
        <begin position="28"/>
        <end position="82"/>
    </location>
</feature>
<evidence type="ECO:0000313" key="2">
    <source>
        <dbReference type="EMBL" id="KNC52647.1"/>
    </source>
</evidence>
<evidence type="ECO:0000313" key="3">
    <source>
        <dbReference type="Proteomes" id="UP000054408"/>
    </source>
</evidence>
<dbReference type="EMBL" id="GL349474">
    <property type="protein sequence ID" value="KNC52647.1"/>
    <property type="molecule type" value="Genomic_DNA"/>
</dbReference>
<gene>
    <name evidence="2" type="ORF">AMSG_08516</name>
</gene>
<dbReference type="AlphaFoldDB" id="A0A0L0DK42"/>
<keyword evidence="3" id="KW-1185">Reference proteome</keyword>
<dbReference type="SUPFAM" id="SSF160631">
    <property type="entry name" value="SMI1/KNR4-like"/>
    <property type="match status" value="1"/>
</dbReference>
<dbReference type="Gene3D" id="2.20.140.10">
    <property type="entry name" value="WGR domain"/>
    <property type="match status" value="1"/>
</dbReference>
<dbReference type="Gene3D" id="3.40.1580.10">
    <property type="entry name" value="SMI1/KNR4-like"/>
    <property type="match status" value="1"/>
</dbReference>
<evidence type="ECO:0000259" key="1">
    <source>
        <dbReference type="Pfam" id="PF05406"/>
    </source>
</evidence>
<organism evidence="2 3">
    <name type="scientific">Thecamonas trahens ATCC 50062</name>
    <dbReference type="NCBI Taxonomy" id="461836"/>
    <lineage>
        <taxon>Eukaryota</taxon>
        <taxon>Apusozoa</taxon>
        <taxon>Apusomonadida</taxon>
        <taxon>Apusomonadidae</taxon>
        <taxon>Thecamonas</taxon>
    </lineage>
</organism>
<dbReference type="GeneID" id="25567193"/>
<dbReference type="Pfam" id="PF05406">
    <property type="entry name" value="WGR"/>
    <property type="match status" value="1"/>
</dbReference>
<dbReference type="InterPro" id="IPR037883">
    <property type="entry name" value="Knr4/Smi1-like_sf"/>
</dbReference>
<dbReference type="Proteomes" id="UP000054408">
    <property type="component" value="Unassembled WGS sequence"/>
</dbReference>
<protein>
    <recommendedName>
        <fullName evidence="1">WGR domain-containing protein</fullName>
    </recommendedName>
</protein>